<evidence type="ECO:0000313" key="2">
    <source>
        <dbReference type="EMBL" id="MPY64988.1"/>
    </source>
</evidence>
<evidence type="ECO:0000256" key="1">
    <source>
        <dbReference type="SAM" id="MobiDB-lite"/>
    </source>
</evidence>
<dbReference type="OrthoDB" id="4535652at2"/>
<dbReference type="AlphaFoldDB" id="A0A5N8Y0N4"/>
<comment type="caution">
    <text evidence="2">The sequence shown here is derived from an EMBL/GenBank/DDBJ whole genome shotgun (WGS) entry which is preliminary data.</text>
</comment>
<dbReference type="Proteomes" id="UP000400924">
    <property type="component" value="Unassembled WGS sequence"/>
</dbReference>
<reference evidence="2 3" key="1">
    <citation type="submission" date="2019-07" db="EMBL/GenBank/DDBJ databases">
        <title>New species of Amycolatopsis and Streptomyces.</title>
        <authorList>
            <person name="Duangmal K."/>
            <person name="Teo W.F.A."/>
            <person name="Lipun K."/>
        </authorList>
    </citation>
    <scope>NUCLEOTIDE SEQUENCE [LARGE SCALE GENOMIC DNA]</scope>
    <source>
        <strain evidence="2 3">NBRC 106415</strain>
    </source>
</reference>
<dbReference type="EMBL" id="VJZC01001045">
    <property type="protein sequence ID" value="MPY64988.1"/>
    <property type="molecule type" value="Genomic_DNA"/>
</dbReference>
<gene>
    <name evidence="2" type="ORF">FNH08_49980</name>
</gene>
<dbReference type="Gene3D" id="3.40.50.1820">
    <property type="entry name" value="alpha/beta hydrolase"/>
    <property type="match status" value="1"/>
</dbReference>
<sequence>MSKPVVSIWGTPPGAQPAAAEADPWDTAWELRNGTAWVFYSSSGQTAVRRPVILADGFAMGGSNGHLLYDGLENGDYPFISSLRENGLDVVLLGFDDRSASILDNADVAIECIRRTIADREGDAMLTVGGFSMGGMVTRYALAKMERQREDHQTSTYLSYDTPHRGAWLPLGVQAFAHFVKEHWGNTNPFLSLYSDLVNSPAARQMLRWHIETGAEVTLDVADGQDRERTDFLEALQRVGDWPQRPRLLGVANGTGTGAGNNIPADDTAMAAPGPRVDAHLRTQGQGRQTVAQMAKARQAAVSINTTGFPELDGAPGGLFPKAPLLEDAANFGMAAVLAAMVNEQKATLTHNASTFVPTISAVASADIDDHTALYTKVDRERSELHDFLCAGTNEGHTVMTPELGRWILARLQEA</sequence>
<dbReference type="InterPro" id="IPR029058">
    <property type="entry name" value="AB_hydrolase_fold"/>
</dbReference>
<accession>A0A5N8Y0N4</accession>
<evidence type="ECO:0008006" key="4">
    <source>
        <dbReference type="Google" id="ProtNLM"/>
    </source>
</evidence>
<proteinExistence type="predicted"/>
<dbReference type="SUPFAM" id="SSF53474">
    <property type="entry name" value="alpha/beta-Hydrolases"/>
    <property type="match status" value="1"/>
</dbReference>
<keyword evidence="3" id="KW-1185">Reference proteome</keyword>
<protein>
    <recommendedName>
        <fullName evidence="4">DUF676 domain-containing protein</fullName>
    </recommendedName>
</protein>
<feature type="region of interest" description="Disordered" evidence="1">
    <location>
        <begin position="1"/>
        <end position="20"/>
    </location>
</feature>
<evidence type="ECO:0000313" key="3">
    <source>
        <dbReference type="Proteomes" id="UP000400924"/>
    </source>
</evidence>
<organism evidence="2 3">
    <name type="scientific">Streptomyces spongiae</name>
    <dbReference type="NCBI Taxonomy" id="565072"/>
    <lineage>
        <taxon>Bacteria</taxon>
        <taxon>Bacillati</taxon>
        <taxon>Actinomycetota</taxon>
        <taxon>Actinomycetes</taxon>
        <taxon>Kitasatosporales</taxon>
        <taxon>Streptomycetaceae</taxon>
        <taxon>Streptomyces</taxon>
    </lineage>
</organism>
<name>A0A5N8Y0N4_9ACTN</name>
<dbReference type="RefSeq" id="WP_152778644.1">
    <property type="nucleotide sequence ID" value="NZ_VJZC01001045.1"/>
</dbReference>